<feature type="compositionally biased region" description="Pro residues" evidence="14">
    <location>
        <begin position="1"/>
        <end position="13"/>
    </location>
</feature>
<comment type="subunit">
    <text evidence="13">Interacts with BZIP28.</text>
</comment>
<comment type="caution">
    <text evidence="17">The sequence shown here is derived from an EMBL/GenBank/DDBJ whole genome shotgun (WGS) entry which is preliminary data.</text>
</comment>
<keyword evidence="11" id="KW-0325">Glycoprotein</keyword>
<evidence type="ECO:0000256" key="5">
    <source>
        <dbReference type="ARBA" id="ARBA00022824"/>
    </source>
</evidence>
<evidence type="ECO:0000313" key="18">
    <source>
        <dbReference type="Proteomes" id="UP001153076"/>
    </source>
</evidence>
<dbReference type="CDD" id="cd14704">
    <property type="entry name" value="bZIP_HY5-like"/>
    <property type="match status" value="1"/>
</dbReference>
<proteinExistence type="inferred from homology"/>
<feature type="transmembrane region" description="Helical" evidence="15">
    <location>
        <begin position="367"/>
        <end position="386"/>
    </location>
</feature>
<sequence>MEDPIPYDPPPSNPNSDVGLLPIPPLDHDIFAGDLAFPGDFSGAGDDFDFDVDFDFNVDDLSFADDLLLDPAGPDPPGSDLSNARSPNLEEDQDRSPNVVRVYDCSSQEANQGPSSSGESNFGEKSTCPSPEAGSCKSNSAVSQDSGNNSDRDISSSSFANDCSRVNNSCESGDLGRKVKVQDILGSKCMYKRKKEQEQGESSGEGRTSKFRRSSMVASESANCNAGSDEDEKKKARLMRNRESAQLSRQRKKQYVEELEDKVRSMHSTITDLNSRIMYIMSENAALRQQLSGGAGVCPPPPPPHGMYPMAPMPYSWMPCPPYMLKPQGSQVPLLPIPRLKPQQPASAPKVSKKSESKKSEGKTKKVASISLLGLLFFFLLFGGLVPMVNLRYGRVGDGFSDLQKGAVLMVDKHGDRMSYGRMGVSDGKFSHGRSLQQTNSSDGVGPIGNSSEPLVASLYVPRNDKLVKIDGNLIIHSVLASEKAMASHKAAEVKAAEETSLAIPRNYPPYPIPEPGRSNGRHPHLDGNPNGRQRALGAGSSDELKPAGSDGKLQQWFQEGHAGPMLSTGMCTEVFQFDVSPHPGAIVPATSIANTTTKHRQNSTRLNKPRNRRILHGEPIPFDDHTFNATKGHGQSREQSDGLKSNSSRSSMVVSVLVDPREAGDGNGESVIRSKASRIFVVVLVDSVKYVTYSCMLPFVGSGTHLVMT</sequence>
<feature type="domain" description="BZIP" evidence="16">
    <location>
        <begin position="231"/>
        <end position="291"/>
    </location>
</feature>
<feature type="region of interest" description="Disordered" evidence="14">
    <location>
        <begin position="192"/>
        <end position="249"/>
    </location>
</feature>
<keyword evidence="6 15" id="KW-1133">Transmembrane helix</keyword>
<dbReference type="InterPro" id="IPR046347">
    <property type="entry name" value="bZIP_sf"/>
</dbReference>
<name>A0A9Q1K288_9CARY</name>
<dbReference type="EMBL" id="JAKOGI010000412">
    <property type="protein sequence ID" value="KAJ8435454.1"/>
    <property type="molecule type" value="Genomic_DNA"/>
</dbReference>
<feature type="compositionally biased region" description="Basic and acidic residues" evidence="14">
    <location>
        <begin position="353"/>
        <end position="363"/>
    </location>
</feature>
<dbReference type="GO" id="GO:0005634">
    <property type="term" value="C:nucleus"/>
    <property type="evidence" value="ECO:0007669"/>
    <property type="project" value="UniProtKB-SubCell"/>
</dbReference>
<accession>A0A9Q1K288</accession>
<comment type="subcellular location">
    <subcellularLocation>
        <location evidence="2">Endoplasmic reticulum membrane</location>
        <topology evidence="2">Single-pass membrane protein</topology>
    </subcellularLocation>
    <subcellularLocation>
        <location evidence="1">Nucleus</location>
    </subcellularLocation>
</comment>
<keyword evidence="12" id="KW-0539">Nucleus</keyword>
<feature type="compositionally biased region" description="Basic residues" evidence="14">
    <location>
        <begin position="598"/>
        <end position="615"/>
    </location>
</feature>
<organism evidence="17 18">
    <name type="scientific">Carnegiea gigantea</name>
    <dbReference type="NCBI Taxonomy" id="171969"/>
    <lineage>
        <taxon>Eukaryota</taxon>
        <taxon>Viridiplantae</taxon>
        <taxon>Streptophyta</taxon>
        <taxon>Embryophyta</taxon>
        <taxon>Tracheophyta</taxon>
        <taxon>Spermatophyta</taxon>
        <taxon>Magnoliopsida</taxon>
        <taxon>eudicotyledons</taxon>
        <taxon>Gunneridae</taxon>
        <taxon>Pentapetalae</taxon>
        <taxon>Caryophyllales</taxon>
        <taxon>Cactineae</taxon>
        <taxon>Cactaceae</taxon>
        <taxon>Cactoideae</taxon>
        <taxon>Echinocereeae</taxon>
        <taxon>Carnegiea</taxon>
    </lineage>
</organism>
<keyword evidence="9 15" id="KW-0472">Membrane</keyword>
<feature type="compositionally biased region" description="Polar residues" evidence="14">
    <location>
        <begin position="105"/>
        <end position="129"/>
    </location>
</feature>
<keyword evidence="4 15" id="KW-0812">Transmembrane</keyword>
<evidence type="ECO:0000256" key="13">
    <source>
        <dbReference type="ARBA" id="ARBA00065888"/>
    </source>
</evidence>
<feature type="region of interest" description="Disordered" evidence="14">
    <location>
        <begin position="1"/>
        <end position="21"/>
    </location>
</feature>
<dbReference type="GO" id="GO:0003700">
    <property type="term" value="F:DNA-binding transcription factor activity"/>
    <property type="evidence" value="ECO:0007669"/>
    <property type="project" value="InterPro"/>
</dbReference>
<evidence type="ECO:0000256" key="14">
    <source>
        <dbReference type="SAM" id="MobiDB-lite"/>
    </source>
</evidence>
<feature type="compositionally biased region" description="Polar residues" evidence="14">
    <location>
        <begin position="216"/>
        <end position="226"/>
    </location>
</feature>
<dbReference type="Pfam" id="PF00170">
    <property type="entry name" value="bZIP_1"/>
    <property type="match status" value="1"/>
</dbReference>
<comment type="similarity">
    <text evidence="3">Belongs to the bZIP family.</text>
</comment>
<keyword evidence="5" id="KW-0256">Endoplasmic reticulum</keyword>
<feature type="region of interest" description="Disordered" evidence="14">
    <location>
        <begin position="505"/>
        <end position="551"/>
    </location>
</feature>
<evidence type="ECO:0000256" key="4">
    <source>
        <dbReference type="ARBA" id="ARBA00022692"/>
    </source>
</evidence>
<dbReference type="FunFam" id="1.20.5.170:FF:000085">
    <property type="entry name" value="bZIP transcription factor 49"/>
    <property type="match status" value="1"/>
</dbReference>
<dbReference type="PANTHER" id="PTHR47416">
    <property type="entry name" value="BASIC-LEUCINE ZIPPER TRANSCRIPTION FACTOR F-RELATED"/>
    <property type="match status" value="1"/>
</dbReference>
<feature type="region of interest" description="Disordered" evidence="14">
    <location>
        <begin position="66"/>
        <end position="177"/>
    </location>
</feature>
<evidence type="ECO:0000313" key="17">
    <source>
        <dbReference type="EMBL" id="KAJ8435454.1"/>
    </source>
</evidence>
<evidence type="ECO:0000259" key="16">
    <source>
        <dbReference type="PROSITE" id="PS50217"/>
    </source>
</evidence>
<keyword evidence="7" id="KW-0805">Transcription regulation</keyword>
<reference evidence="17" key="1">
    <citation type="submission" date="2022-04" db="EMBL/GenBank/DDBJ databases">
        <title>Carnegiea gigantea Genome sequencing and assembly v2.</title>
        <authorList>
            <person name="Copetti D."/>
            <person name="Sanderson M.J."/>
            <person name="Burquez A."/>
            <person name="Wojciechowski M.F."/>
        </authorList>
    </citation>
    <scope>NUCLEOTIDE SEQUENCE</scope>
    <source>
        <strain evidence="17">SGP5-SGP5p</strain>
        <tissue evidence="17">Aerial part</tissue>
    </source>
</reference>
<evidence type="ECO:0000256" key="3">
    <source>
        <dbReference type="ARBA" id="ARBA00007163"/>
    </source>
</evidence>
<feature type="compositionally biased region" description="Low complexity" evidence="14">
    <location>
        <begin position="66"/>
        <end position="82"/>
    </location>
</feature>
<protein>
    <recommendedName>
        <fullName evidence="16">BZIP domain-containing protein</fullName>
    </recommendedName>
</protein>
<evidence type="ECO:0000256" key="8">
    <source>
        <dbReference type="ARBA" id="ARBA00023125"/>
    </source>
</evidence>
<keyword evidence="18" id="KW-1185">Reference proteome</keyword>
<dbReference type="PANTHER" id="PTHR47416:SF3">
    <property type="entry name" value="BZIP TRANSCRIPTION FACTOR 17-RELATED"/>
    <property type="match status" value="1"/>
</dbReference>
<evidence type="ECO:0000256" key="12">
    <source>
        <dbReference type="ARBA" id="ARBA00023242"/>
    </source>
</evidence>
<evidence type="ECO:0000256" key="11">
    <source>
        <dbReference type="ARBA" id="ARBA00023180"/>
    </source>
</evidence>
<evidence type="ECO:0000256" key="10">
    <source>
        <dbReference type="ARBA" id="ARBA00023163"/>
    </source>
</evidence>
<gene>
    <name evidence="17" type="ORF">Cgig2_012575</name>
</gene>
<evidence type="ECO:0000256" key="6">
    <source>
        <dbReference type="ARBA" id="ARBA00022989"/>
    </source>
</evidence>
<feature type="region of interest" description="Disordered" evidence="14">
    <location>
        <begin position="334"/>
        <end position="363"/>
    </location>
</feature>
<feature type="region of interest" description="Disordered" evidence="14">
    <location>
        <begin position="596"/>
        <end position="652"/>
    </location>
</feature>
<dbReference type="SUPFAM" id="SSF57959">
    <property type="entry name" value="Leucine zipper domain"/>
    <property type="match status" value="1"/>
</dbReference>
<evidence type="ECO:0000256" key="1">
    <source>
        <dbReference type="ARBA" id="ARBA00004123"/>
    </source>
</evidence>
<keyword evidence="8" id="KW-0238">DNA-binding</keyword>
<dbReference type="PROSITE" id="PS50217">
    <property type="entry name" value="BZIP"/>
    <property type="match status" value="1"/>
</dbReference>
<dbReference type="SMART" id="SM00338">
    <property type="entry name" value="BRLZ"/>
    <property type="match status" value="1"/>
</dbReference>
<dbReference type="Proteomes" id="UP001153076">
    <property type="component" value="Unassembled WGS sequence"/>
</dbReference>
<dbReference type="AlphaFoldDB" id="A0A9Q1K288"/>
<evidence type="ECO:0000256" key="9">
    <source>
        <dbReference type="ARBA" id="ARBA00023136"/>
    </source>
</evidence>
<dbReference type="GO" id="GO:0006950">
    <property type="term" value="P:response to stress"/>
    <property type="evidence" value="ECO:0007669"/>
    <property type="project" value="UniProtKB-ARBA"/>
</dbReference>
<dbReference type="InterPro" id="IPR004827">
    <property type="entry name" value="bZIP"/>
</dbReference>
<feature type="compositionally biased region" description="Polar residues" evidence="14">
    <location>
        <begin position="136"/>
        <end position="171"/>
    </location>
</feature>
<dbReference type="GO" id="GO:0003677">
    <property type="term" value="F:DNA binding"/>
    <property type="evidence" value="ECO:0007669"/>
    <property type="project" value="UniProtKB-KW"/>
</dbReference>
<evidence type="ECO:0000256" key="7">
    <source>
        <dbReference type="ARBA" id="ARBA00023015"/>
    </source>
</evidence>
<dbReference type="OrthoDB" id="295274at2759"/>
<dbReference type="Gene3D" id="1.20.5.170">
    <property type="match status" value="1"/>
</dbReference>
<dbReference type="GO" id="GO:0005789">
    <property type="term" value="C:endoplasmic reticulum membrane"/>
    <property type="evidence" value="ECO:0007669"/>
    <property type="project" value="UniProtKB-SubCell"/>
</dbReference>
<evidence type="ECO:0000256" key="2">
    <source>
        <dbReference type="ARBA" id="ARBA00004389"/>
    </source>
</evidence>
<keyword evidence="10" id="KW-0804">Transcription</keyword>
<evidence type="ECO:0000256" key="15">
    <source>
        <dbReference type="SAM" id="Phobius"/>
    </source>
</evidence>